<gene>
    <name evidence="1" type="ORF">NCTC11388_04497</name>
</gene>
<dbReference type="AlphaFoldDB" id="A0A380CU28"/>
<dbReference type="EMBL" id="UGYW01000002">
    <property type="protein sequence ID" value="SUJ29028.1"/>
    <property type="molecule type" value="Genomic_DNA"/>
</dbReference>
<organism evidence="1 2">
    <name type="scientific">Sphingobacterium spiritivorum</name>
    <name type="common">Flavobacterium spiritivorum</name>
    <dbReference type="NCBI Taxonomy" id="258"/>
    <lineage>
        <taxon>Bacteria</taxon>
        <taxon>Pseudomonadati</taxon>
        <taxon>Bacteroidota</taxon>
        <taxon>Sphingobacteriia</taxon>
        <taxon>Sphingobacteriales</taxon>
        <taxon>Sphingobacteriaceae</taxon>
        <taxon>Sphingobacterium</taxon>
    </lineage>
</organism>
<sequence>MNRIINGIILVSFMVLVSCSMYKFVEGSVLKSWSVKPGEVAVLKSSKSKIYRFQIINNSYEDNNLIIKNADGTFIRQIARHDTVEVKASLNGIRIENSDQKDAIFTLSVFLNRESFKMPEVKKLKL</sequence>
<accession>A0A380CU28</accession>
<proteinExistence type="predicted"/>
<evidence type="ECO:0008006" key="3">
    <source>
        <dbReference type="Google" id="ProtNLM"/>
    </source>
</evidence>
<name>A0A380CU28_SPHSI</name>
<dbReference type="RefSeq" id="WP_115171694.1">
    <property type="nucleotide sequence ID" value="NZ_UGYW01000002.1"/>
</dbReference>
<dbReference type="Proteomes" id="UP000254893">
    <property type="component" value="Unassembled WGS sequence"/>
</dbReference>
<reference evidence="1 2" key="1">
    <citation type="submission" date="2018-06" db="EMBL/GenBank/DDBJ databases">
        <authorList>
            <consortium name="Pathogen Informatics"/>
            <person name="Doyle S."/>
        </authorList>
    </citation>
    <scope>NUCLEOTIDE SEQUENCE [LARGE SCALE GENOMIC DNA]</scope>
    <source>
        <strain evidence="1 2">NCTC11388</strain>
    </source>
</reference>
<evidence type="ECO:0000313" key="1">
    <source>
        <dbReference type="EMBL" id="SUJ29028.1"/>
    </source>
</evidence>
<protein>
    <recommendedName>
        <fullName evidence="3">Lipoprotein</fullName>
    </recommendedName>
</protein>
<evidence type="ECO:0000313" key="2">
    <source>
        <dbReference type="Proteomes" id="UP000254893"/>
    </source>
</evidence>
<dbReference type="PROSITE" id="PS51257">
    <property type="entry name" value="PROKAR_LIPOPROTEIN"/>
    <property type="match status" value="1"/>
</dbReference>